<dbReference type="eggNOG" id="KOG0595">
    <property type="taxonomic scope" value="Eukaryota"/>
</dbReference>
<dbReference type="OMA" id="NEEFMYL"/>
<dbReference type="SMART" id="SM00220">
    <property type="entry name" value="S_TKc"/>
    <property type="match status" value="1"/>
</dbReference>
<dbReference type="InterPro" id="IPR000719">
    <property type="entry name" value="Prot_kinase_dom"/>
</dbReference>
<dbReference type="GO" id="GO:0004674">
    <property type="term" value="F:protein serine/threonine kinase activity"/>
    <property type="evidence" value="ECO:0007669"/>
    <property type="project" value="InterPro"/>
</dbReference>
<keyword evidence="2" id="KW-0547">Nucleotide-binding</keyword>
<dbReference type="HOGENOM" id="CLU_573030_0_0_1"/>
<dbReference type="InterPro" id="IPR008271">
    <property type="entry name" value="Ser/Thr_kinase_AS"/>
</dbReference>
<accession>Q22W86</accession>
<protein>
    <submittedName>
        <fullName evidence="6">Serine/Threonine kinase domain protein</fullName>
    </submittedName>
</protein>
<evidence type="ECO:0000256" key="2">
    <source>
        <dbReference type="ARBA" id="ARBA00022741"/>
    </source>
</evidence>
<dbReference type="Gene3D" id="1.10.510.10">
    <property type="entry name" value="Transferase(Phosphotransferase) domain 1"/>
    <property type="match status" value="1"/>
</dbReference>
<evidence type="ECO:0000259" key="5">
    <source>
        <dbReference type="PROSITE" id="PS50011"/>
    </source>
</evidence>
<sequence>MNRHSLKKLDNKYVVDESKLLGSGNCGSVYFGWKTDNTEQYLAIKQIPINSKFEITDSMLIEINLLRRLDHPNIVKFIDAKKTKDFMYLIMEFCNEGSIEDLIINQKVSENEVLDYFKQICKAFRELNNKNILHGDVKPSNILLHNSQCKLADFGVSKTIDKKSENTTMRGTPFFMAPQLLNNQPYTTKSDIWSLGITLFFMLFKRLPWDEKVQKQHQLRQFITNEYDPDKFFSHCTNVISEFTLSLLKRMIVVDEEKRISWEELFKLVIPSDDIDEQIYKDKSINESFSYQNSQYLDQITRQTVDFKKGDNDLDISLNNENDQELQNQADNVFQKYYYKNEQTLKAKEAKNQLELEIQKAEFFKNVARQIELQREIIEKFPGGLYSQCMFLLRKRCYIHFVNLQQMVSFNTHKSGNIEIDEELFDSLHKLPDWQYQVKSFQNQIFQKSTEIKKLFQKSKDELEYAFQNLPDFHQTLRGNAYDEKHLEENESLILAFNDNLIQLFKLLTEKILEEKKKGSTILTKQFIQQQTGIDIHLVYDLISCILFRQFYKYQDINIKLSQYYEEKRKCDTDELMFRIEIAYNEWIIKKNYPTN</sequence>
<dbReference type="GO" id="GO:0005829">
    <property type="term" value="C:cytosol"/>
    <property type="evidence" value="ECO:0007669"/>
    <property type="project" value="TreeGrafter"/>
</dbReference>
<dbReference type="PROSITE" id="PS00108">
    <property type="entry name" value="PROTEIN_KINASE_ST"/>
    <property type="match status" value="1"/>
</dbReference>
<name>Q22W86_TETTS</name>
<dbReference type="GO" id="GO:0000045">
    <property type="term" value="P:autophagosome assembly"/>
    <property type="evidence" value="ECO:0007669"/>
    <property type="project" value="TreeGrafter"/>
</dbReference>
<dbReference type="STRING" id="312017.Q22W86"/>
<dbReference type="GeneID" id="7835187"/>
<dbReference type="PANTHER" id="PTHR24348:SF22">
    <property type="entry name" value="NON-SPECIFIC SERINE_THREONINE PROTEIN KINASE"/>
    <property type="match status" value="1"/>
</dbReference>
<gene>
    <name evidence="6" type="ORF">TTHERM_00158480</name>
</gene>
<proteinExistence type="predicted"/>
<evidence type="ECO:0000256" key="4">
    <source>
        <dbReference type="ARBA" id="ARBA00022840"/>
    </source>
</evidence>
<evidence type="ECO:0000313" key="6">
    <source>
        <dbReference type="EMBL" id="EAR89531.1"/>
    </source>
</evidence>
<dbReference type="OrthoDB" id="1405469at2759"/>
<dbReference type="AlphaFoldDB" id="Q22W86"/>
<dbReference type="GO" id="GO:0005776">
    <property type="term" value="C:autophagosome"/>
    <property type="evidence" value="ECO:0007669"/>
    <property type="project" value="TreeGrafter"/>
</dbReference>
<dbReference type="InterPro" id="IPR045269">
    <property type="entry name" value="Atg1-like"/>
</dbReference>
<dbReference type="GO" id="GO:0005524">
    <property type="term" value="F:ATP binding"/>
    <property type="evidence" value="ECO:0007669"/>
    <property type="project" value="UniProtKB-KW"/>
</dbReference>
<evidence type="ECO:0000256" key="1">
    <source>
        <dbReference type="ARBA" id="ARBA00022679"/>
    </source>
</evidence>
<dbReference type="SUPFAM" id="SSF56112">
    <property type="entry name" value="Protein kinase-like (PK-like)"/>
    <property type="match status" value="1"/>
</dbReference>
<feature type="domain" description="Protein kinase" evidence="5">
    <location>
        <begin position="15"/>
        <end position="279"/>
    </location>
</feature>
<dbReference type="GO" id="GO:0010506">
    <property type="term" value="P:regulation of autophagy"/>
    <property type="evidence" value="ECO:0007669"/>
    <property type="project" value="InterPro"/>
</dbReference>
<organism evidence="6 7">
    <name type="scientific">Tetrahymena thermophila (strain SB210)</name>
    <dbReference type="NCBI Taxonomy" id="312017"/>
    <lineage>
        <taxon>Eukaryota</taxon>
        <taxon>Sar</taxon>
        <taxon>Alveolata</taxon>
        <taxon>Ciliophora</taxon>
        <taxon>Intramacronucleata</taxon>
        <taxon>Oligohymenophorea</taxon>
        <taxon>Hymenostomatida</taxon>
        <taxon>Tetrahymenina</taxon>
        <taxon>Tetrahymenidae</taxon>
        <taxon>Tetrahymena</taxon>
    </lineage>
</organism>
<dbReference type="PANTHER" id="PTHR24348">
    <property type="entry name" value="SERINE/THREONINE-PROTEIN KINASE UNC-51-RELATED"/>
    <property type="match status" value="1"/>
</dbReference>
<keyword evidence="7" id="KW-1185">Reference proteome</keyword>
<dbReference type="KEGG" id="tet:TTHERM_00158480"/>
<dbReference type="InterPro" id="IPR011009">
    <property type="entry name" value="Kinase-like_dom_sf"/>
</dbReference>
<evidence type="ECO:0000256" key="3">
    <source>
        <dbReference type="ARBA" id="ARBA00022777"/>
    </source>
</evidence>
<keyword evidence="4" id="KW-0067">ATP-binding</keyword>
<keyword evidence="1" id="KW-0808">Transferase</keyword>
<dbReference type="PROSITE" id="PS50011">
    <property type="entry name" value="PROTEIN_KINASE_DOM"/>
    <property type="match status" value="1"/>
</dbReference>
<evidence type="ECO:0000313" key="7">
    <source>
        <dbReference type="Proteomes" id="UP000009168"/>
    </source>
</evidence>
<dbReference type="GO" id="GO:0016020">
    <property type="term" value="C:membrane"/>
    <property type="evidence" value="ECO:0007669"/>
    <property type="project" value="TreeGrafter"/>
</dbReference>
<reference evidence="7" key="1">
    <citation type="journal article" date="2006" name="PLoS Biol.">
        <title>Macronuclear genome sequence of the ciliate Tetrahymena thermophila, a model eukaryote.</title>
        <authorList>
            <person name="Eisen J.A."/>
            <person name="Coyne R.S."/>
            <person name="Wu M."/>
            <person name="Wu D."/>
            <person name="Thiagarajan M."/>
            <person name="Wortman J.R."/>
            <person name="Badger J.H."/>
            <person name="Ren Q."/>
            <person name="Amedeo P."/>
            <person name="Jones K.M."/>
            <person name="Tallon L.J."/>
            <person name="Delcher A.L."/>
            <person name="Salzberg S.L."/>
            <person name="Silva J.C."/>
            <person name="Haas B.J."/>
            <person name="Majoros W.H."/>
            <person name="Farzad M."/>
            <person name="Carlton J.M."/>
            <person name="Smith R.K. Jr."/>
            <person name="Garg J."/>
            <person name="Pearlman R.E."/>
            <person name="Karrer K.M."/>
            <person name="Sun L."/>
            <person name="Manning G."/>
            <person name="Elde N.C."/>
            <person name="Turkewitz A.P."/>
            <person name="Asai D.J."/>
            <person name="Wilkes D.E."/>
            <person name="Wang Y."/>
            <person name="Cai H."/>
            <person name="Collins K."/>
            <person name="Stewart B.A."/>
            <person name="Lee S.R."/>
            <person name="Wilamowska K."/>
            <person name="Weinberg Z."/>
            <person name="Ruzzo W.L."/>
            <person name="Wloga D."/>
            <person name="Gaertig J."/>
            <person name="Frankel J."/>
            <person name="Tsao C.-C."/>
            <person name="Gorovsky M.A."/>
            <person name="Keeling P.J."/>
            <person name="Waller R.F."/>
            <person name="Patron N.J."/>
            <person name="Cherry J.M."/>
            <person name="Stover N.A."/>
            <person name="Krieger C.J."/>
            <person name="del Toro C."/>
            <person name="Ryder H.F."/>
            <person name="Williamson S.C."/>
            <person name="Barbeau R.A."/>
            <person name="Hamilton E.P."/>
            <person name="Orias E."/>
        </authorList>
    </citation>
    <scope>NUCLEOTIDE SEQUENCE [LARGE SCALE GENOMIC DNA]</scope>
    <source>
        <strain evidence="7">SB210</strain>
    </source>
</reference>
<dbReference type="Proteomes" id="UP000009168">
    <property type="component" value="Unassembled WGS sequence"/>
</dbReference>
<dbReference type="RefSeq" id="XP_001009776.1">
    <property type="nucleotide sequence ID" value="XM_001009776.1"/>
</dbReference>
<dbReference type="Pfam" id="PF00069">
    <property type="entry name" value="Pkinase"/>
    <property type="match status" value="1"/>
</dbReference>
<dbReference type="EMBL" id="GG662820">
    <property type="protein sequence ID" value="EAR89531.1"/>
    <property type="molecule type" value="Genomic_DNA"/>
</dbReference>
<dbReference type="GO" id="GO:0000407">
    <property type="term" value="C:phagophore assembly site"/>
    <property type="evidence" value="ECO:0007669"/>
    <property type="project" value="TreeGrafter"/>
</dbReference>
<dbReference type="InParanoid" id="Q22W86"/>
<keyword evidence="3 6" id="KW-0418">Kinase</keyword>
<dbReference type="CDD" id="cd00180">
    <property type="entry name" value="PKc"/>
    <property type="match status" value="1"/>
</dbReference>